<comment type="similarity">
    <text evidence="1">Belongs to the metallo-beta-lactamase superfamily. Glyoxalase II family.</text>
</comment>
<evidence type="ECO:0000259" key="5">
    <source>
        <dbReference type="SMART" id="SM00849"/>
    </source>
</evidence>
<gene>
    <name evidence="6" type="ORF">K7432_007422</name>
</gene>
<evidence type="ECO:0000256" key="3">
    <source>
        <dbReference type="ARBA" id="ARBA00022801"/>
    </source>
</evidence>
<dbReference type="SUPFAM" id="SSF56281">
    <property type="entry name" value="Metallo-hydrolase/oxidoreductase"/>
    <property type="match status" value="1"/>
</dbReference>
<evidence type="ECO:0000256" key="4">
    <source>
        <dbReference type="ARBA" id="ARBA00022833"/>
    </source>
</evidence>
<feature type="domain" description="Metallo-beta-lactamase" evidence="5">
    <location>
        <begin position="33"/>
        <end position="199"/>
    </location>
</feature>
<dbReference type="InterPro" id="IPR036866">
    <property type="entry name" value="RibonucZ/Hydroxyglut_hydro"/>
</dbReference>
<organism evidence="6 7">
    <name type="scientific">Basidiobolus ranarum</name>
    <dbReference type="NCBI Taxonomy" id="34480"/>
    <lineage>
        <taxon>Eukaryota</taxon>
        <taxon>Fungi</taxon>
        <taxon>Fungi incertae sedis</taxon>
        <taxon>Zoopagomycota</taxon>
        <taxon>Entomophthoromycotina</taxon>
        <taxon>Basidiobolomycetes</taxon>
        <taxon>Basidiobolales</taxon>
        <taxon>Basidiobolaceae</taxon>
        <taxon>Basidiobolus</taxon>
    </lineage>
</organism>
<comment type="caution">
    <text evidence="6">The sequence shown here is derived from an EMBL/GenBank/DDBJ whole genome shotgun (WGS) entry which is preliminary data.</text>
</comment>
<evidence type="ECO:0000256" key="2">
    <source>
        <dbReference type="ARBA" id="ARBA00022723"/>
    </source>
</evidence>
<dbReference type="InterPro" id="IPR001279">
    <property type="entry name" value="Metallo-B-lactamas"/>
</dbReference>
<keyword evidence="3" id="KW-0378">Hydrolase</keyword>
<sequence>MTEQLVTLPVFEQLSERVSRLLGFNPGKFTLQGTNTYLVGTGKDRLLIDTGEGKPEYLQALISALKELGEVQIFGILLTHWHYDHVNGIPGVLEMCKQQGLHIPTLYKRIYPERDNPEWKFENIEDGQVFSVEGATLIAYHTPGHAKDHFVFKLNEENSLFAGDNVLGQGTAVFENLKEYVDSLSRMLTLKPKIIYPGHGPVVEEGTKTLEEYIKHREAREKQILTFLKSIQDDPSYKDKYLSALQLVEKIYANYPKEIYPAAEKVVTLQLEKLYLDSRVVYKVLEDGTKVWSLSNDFTSTNNL</sequence>
<proteinExistence type="inferred from homology"/>
<keyword evidence="2" id="KW-0479">Metal-binding</keyword>
<keyword evidence="4" id="KW-0862">Zinc</keyword>
<dbReference type="PANTHER" id="PTHR23131">
    <property type="entry name" value="ENDORIBONUCLEASE LACTB2"/>
    <property type="match status" value="1"/>
</dbReference>
<dbReference type="Pfam" id="PF00753">
    <property type="entry name" value="Lactamase_B"/>
    <property type="match status" value="1"/>
</dbReference>
<dbReference type="SMART" id="SM00849">
    <property type="entry name" value="Lactamase_B"/>
    <property type="match status" value="1"/>
</dbReference>
<dbReference type="CDD" id="cd07722">
    <property type="entry name" value="LACTB2-like_MBL-fold"/>
    <property type="match status" value="1"/>
</dbReference>
<dbReference type="PANTHER" id="PTHR23131:SF0">
    <property type="entry name" value="ENDORIBONUCLEASE LACTB2"/>
    <property type="match status" value="1"/>
</dbReference>
<dbReference type="InterPro" id="IPR041516">
    <property type="entry name" value="LACTB2_WH"/>
</dbReference>
<accession>A0ABR2W0B2</accession>
<dbReference type="InterPro" id="IPR047921">
    <property type="entry name" value="LACTB2-like_MBL-fold"/>
</dbReference>
<dbReference type="Proteomes" id="UP001479436">
    <property type="component" value="Unassembled WGS sequence"/>
</dbReference>
<protein>
    <recommendedName>
        <fullName evidence="5">Metallo-beta-lactamase domain-containing protein</fullName>
    </recommendedName>
</protein>
<dbReference type="InterPro" id="IPR036388">
    <property type="entry name" value="WH-like_DNA-bd_sf"/>
</dbReference>
<dbReference type="EMBL" id="JASJQH010007241">
    <property type="protein sequence ID" value="KAK9712004.1"/>
    <property type="molecule type" value="Genomic_DNA"/>
</dbReference>
<reference evidence="6 7" key="1">
    <citation type="submission" date="2023-04" db="EMBL/GenBank/DDBJ databases">
        <title>Genome of Basidiobolus ranarum AG-B5.</title>
        <authorList>
            <person name="Stajich J.E."/>
            <person name="Carter-House D."/>
            <person name="Gryganskyi A."/>
        </authorList>
    </citation>
    <scope>NUCLEOTIDE SEQUENCE [LARGE SCALE GENOMIC DNA]</scope>
    <source>
        <strain evidence="6 7">AG-B5</strain>
    </source>
</reference>
<dbReference type="Gene3D" id="3.60.15.10">
    <property type="entry name" value="Ribonuclease Z/Hydroxyacylglutathione hydrolase-like"/>
    <property type="match status" value="1"/>
</dbReference>
<dbReference type="Gene3D" id="1.10.10.10">
    <property type="entry name" value="Winged helix-like DNA-binding domain superfamily/Winged helix DNA-binding domain"/>
    <property type="match status" value="1"/>
</dbReference>
<name>A0ABR2W0B2_9FUNG</name>
<evidence type="ECO:0000256" key="1">
    <source>
        <dbReference type="ARBA" id="ARBA00006759"/>
    </source>
</evidence>
<keyword evidence="7" id="KW-1185">Reference proteome</keyword>
<evidence type="ECO:0000313" key="6">
    <source>
        <dbReference type="EMBL" id="KAK9712004.1"/>
    </source>
</evidence>
<dbReference type="InterPro" id="IPR050662">
    <property type="entry name" value="Sec-metab_biosynth-thioest"/>
</dbReference>
<evidence type="ECO:0000313" key="7">
    <source>
        <dbReference type="Proteomes" id="UP001479436"/>
    </source>
</evidence>
<dbReference type="Pfam" id="PF17778">
    <property type="entry name" value="WHD_BLACT"/>
    <property type="match status" value="1"/>
</dbReference>